<comment type="caution">
    <text evidence="1">The sequence shown here is derived from an EMBL/GenBank/DDBJ whole genome shotgun (WGS) entry which is preliminary data.</text>
</comment>
<organism evidence="1 2">
    <name type="scientific">Smallanthus sonchifolius</name>
    <dbReference type="NCBI Taxonomy" id="185202"/>
    <lineage>
        <taxon>Eukaryota</taxon>
        <taxon>Viridiplantae</taxon>
        <taxon>Streptophyta</taxon>
        <taxon>Embryophyta</taxon>
        <taxon>Tracheophyta</taxon>
        <taxon>Spermatophyta</taxon>
        <taxon>Magnoliopsida</taxon>
        <taxon>eudicotyledons</taxon>
        <taxon>Gunneridae</taxon>
        <taxon>Pentapetalae</taxon>
        <taxon>asterids</taxon>
        <taxon>campanulids</taxon>
        <taxon>Asterales</taxon>
        <taxon>Asteraceae</taxon>
        <taxon>Asteroideae</taxon>
        <taxon>Heliantheae alliance</taxon>
        <taxon>Millerieae</taxon>
        <taxon>Smallanthus</taxon>
    </lineage>
</organism>
<accession>A0ACB8XW89</accession>
<gene>
    <name evidence="1" type="ORF">L1987_85032</name>
</gene>
<protein>
    <submittedName>
        <fullName evidence="1">Uncharacterized protein</fullName>
    </submittedName>
</protein>
<evidence type="ECO:0000313" key="2">
    <source>
        <dbReference type="Proteomes" id="UP001056120"/>
    </source>
</evidence>
<proteinExistence type="predicted"/>
<dbReference type="Proteomes" id="UP001056120">
    <property type="component" value="Linkage Group LG29"/>
</dbReference>
<evidence type="ECO:0000313" key="1">
    <source>
        <dbReference type="EMBL" id="KAI3675442.1"/>
    </source>
</evidence>
<reference evidence="1 2" key="2">
    <citation type="journal article" date="2022" name="Mol. Ecol. Resour.">
        <title>The genomes of chicory, endive, great burdock and yacon provide insights into Asteraceae paleo-polyploidization history and plant inulin production.</title>
        <authorList>
            <person name="Fan W."/>
            <person name="Wang S."/>
            <person name="Wang H."/>
            <person name="Wang A."/>
            <person name="Jiang F."/>
            <person name="Liu H."/>
            <person name="Zhao H."/>
            <person name="Xu D."/>
            <person name="Zhang Y."/>
        </authorList>
    </citation>
    <scope>NUCLEOTIDE SEQUENCE [LARGE SCALE GENOMIC DNA]</scope>
    <source>
        <strain evidence="2">cv. Yunnan</strain>
        <tissue evidence="1">Leaves</tissue>
    </source>
</reference>
<keyword evidence="2" id="KW-1185">Reference proteome</keyword>
<name>A0ACB8XW89_9ASTR</name>
<reference evidence="2" key="1">
    <citation type="journal article" date="2022" name="Mol. Ecol. Resour.">
        <title>The genomes of chicory, endive, great burdock and yacon provide insights into Asteraceae palaeo-polyploidization history and plant inulin production.</title>
        <authorList>
            <person name="Fan W."/>
            <person name="Wang S."/>
            <person name="Wang H."/>
            <person name="Wang A."/>
            <person name="Jiang F."/>
            <person name="Liu H."/>
            <person name="Zhao H."/>
            <person name="Xu D."/>
            <person name="Zhang Y."/>
        </authorList>
    </citation>
    <scope>NUCLEOTIDE SEQUENCE [LARGE SCALE GENOMIC DNA]</scope>
    <source>
        <strain evidence="2">cv. Yunnan</strain>
    </source>
</reference>
<dbReference type="EMBL" id="CM042046">
    <property type="protein sequence ID" value="KAI3675442.1"/>
    <property type="molecule type" value="Genomic_DNA"/>
</dbReference>
<sequence>MQSLPCCRTGLEHSPSIEALRRNGKNRSLQPMKLESRRMWKWASYCASEVGEDDLTNDEIHFIVTNYISLNKP</sequence>